<keyword evidence="2" id="KW-1185">Reference proteome</keyword>
<proteinExistence type="predicted"/>
<accession>A0ABU1ZTU4</accession>
<gene>
    <name evidence="1" type="ORF">J2S39_000020</name>
</gene>
<name>A0ABU1ZTU4_9CORY</name>
<dbReference type="Proteomes" id="UP001180840">
    <property type="component" value="Unassembled WGS sequence"/>
</dbReference>
<evidence type="ECO:0000313" key="2">
    <source>
        <dbReference type="Proteomes" id="UP001180840"/>
    </source>
</evidence>
<dbReference type="EMBL" id="JAVDXZ010000001">
    <property type="protein sequence ID" value="MDR7328344.1"/>
    <property type="molecule type" value="Genomic_DNA"/>
</dbReference>
<comment type="caution">
    <text evidence="1">The sequence shown here is derived from an EMBL/GenBank/DDBJ whole genome shotgun (WGS) entry which is preliminary data.</text>
</comment>
<protein>
    <submittedName>
        <fullName evidence="1">Uncharacterized protein</fullName>
    </submittedName>
</protein>
<sequence>MQVNQRAGEPVHRGDDQLIARAQIGQRAVEAGPLRGRAADLIGLGAKNLLLFETGHRPVQILILGADASVADLLAGDNPGLFGQV</sequence>
<organism evidence="1 2">
    <name type="scientific">Corynebacterium guangdongense</name>
    <dbReference type="NCBI Taxonomy" id="1783348"/>
    <lineage>
        <taxon>Bacteria</taxon>
        <taxon>Bacillati</taxon>
        <taxon>Actinomycetota</taxon>
        <taxon>Actinomycetes</taxon>
        <taxon>Mycobacteriales</taxon>
        <taxon>Corynebacteriaceae</taxon>
        <taxon>Corynebacterium</taxon>
    </lineage>
</organism>
<evidence type="ECO:0000313" key="1">
    <source>
        <dbReference type="EMBL" id="MDR7328344.1"/>
    </source>
</evidence>
<reference evidence="1" key="1">
    <citation type="submission" date="2023-07" db="EMBL/GenBank/DDBJ databases">
        <title>Sequencing the genomes of 1000 actinobacteria strains.</title>
        <authorList>
            <person name="Klenk H.-P."/>
        </authorList>
    </citation>
    <scope>NUCLEOTIDE SEQUENCE</scope>
    <source>
        <strain evidence="1">DSM 107476</strain>
    </source>
</reference>